<dbReference type="Gene3D" id="3.40.640.10">
    <property type="entry name" value="Type I PLP-dependent aspartate aminotransferase-like (Major domain)"/>
    <property type="match status" value="1"/>
</dbReference>
<dbReference type="InterPro" id="IPR050596">
    <property type="entry name" value="AspAT/PAT-like"/>
</dbReference>
<evidence type="ECO:0000256" key="5">
    <source>
        <dbReference type="ARBA" id="ARBA00022898"/>
    </source>
</evidence>
<gene>
    <name evidence="7" type="ORF">B1B_13029</name>
</gene>
<dbReference type="InterPro" id="IPR015424">
    <property type="entry name" value="PyrdxlP-dep_Trfase"/>
</dbReference>
<evidence type="ECO:0000256" key="1">
    <source>
        <dbReference type="ARBA" id="ARBA00001933"/>
    </source>
</evidence>
<dbReference type="InterPro" id="IPR004838">
    <property type="entry name" value="NHTrfase_class1_PyrdxlP-BS"/>
</dbReference>
<protein>
    <submittedName>
        <fullName evidence="7">Aspartate aminotransferase</fullName>
    </submittedName>
</protein>
<dbReference type="InterPro" id="IPR004839">
    <property type="entry name" value="Aminotransferase_I/II_large"/>
</dbReference>
<evidence type="ECO:0000313" key="7">
    <source>
        <dbReference type="EMBL" id="EQD45518.1"/>
    </source>
</evidence>
<keyword evidence="3 7" id="KW-0032">Aminotransferase</keyword>
<dbReference type="CDD" id="cd00609">
    <property type="entry name" value="AAT_like"/>
    <property type="match status" value="1"/>
</dbReference>
<feature type="domain" description="Aminotransferase class I/classII large" evidence="6">
    <location>
        <begin position="25"/>
        <end position="359"/>
    </location>
</feature>
<dbReference type="EMBL" id="AUZY01008570">
    <property type="protein sequence ID" value="EQD45518.1"/>
    <property type="molecule type" value="Genomic_DNA"/>
</dbReference>
<comment type="caution">
    <text evidence="7">The sequence shown here is derived from an EMBL/GenBank/DDBJ whole genome shotgun (WGS) entry which is preliminary data.</text>
</comment>
<dbReference type="PANTHER" id="PTHR46383:SF3">
    <property type="entry name" value="ASPARTATE AMINOTRANSFERASE-RELATED"/>
    <property type="match status" value="1"/>
</dbReference>
<reference evidence="7" key="1">
    <citation type="submission" date="2013-08" db="EMBL/GenBank/DDBJ databases">
        <authorList>
            <person name="Mendez C."/>
            <person name="Richter M."/>
            <person name="Ferrer M."/>
            <person name="Sanchez J."/>
        </authorList>
    </citation>
    <scope>NUCLEOTIDE SEQUENCE</scope>
</reference>
<keyword evidence="5" id="KW-0663">Pyridoxal phosphate</keyword>
<evidence type="ECO:0000256" key="2">
    <source>
        <dbReference type="ARBA" id="ARBA00007441"/>
    </source>
</evidence>
<name>T0ZLG4_9ZZZZ</name>
<dbReference type="AlphaFoldDB" id="T0ZLG4"/>
<evidence type="ECO:0000259" key="6">
    <source>
        <dbReference type="Pfam" id="PF00155"/>
    </source>
</evidence>
<reference evidence="7" key="2">
    <citation type="journal article" date="2014" name="ISME J.">
        <title>Microbial stratification in low pH oxic and suboxic macroscopic growths along an acid mine drainage.</title>
        <authorList>
            <person name="Mendez-Garcia C."/>
            <person name="Mesa V."/>
            <person name="Sprenger R.R."/>
            <person name="Richter M."/>
            <person name="Diez M.S."/>
            <person name="Solano J."/>
            <person name="Bargiela R."/>
            <person name="Golyshina O.V."/>
            <person name="Manteca A."/>
            <person name="Ramos J.L."/>
            <person name="Gallego J.R."/>
            <person name="Llorente I."/>
            <person name="Martins Dos Santos V.A."/>
            <person name="Jensen O.N."/>
            <person name="Pelaez A.I."/>
            <person name="Sanchez J."/>
            <person name="Ferrer M."/>
        </authorList>
    </citation>
    <scope>NUCLEOTIDE SEQUENCE</scope>
</reference>
<dbReference type="GO" id="GO:0030170">
    <property type="term" value="F:pyridoxal phosphate binding"/>
    <property type="evidence" value="ECO:0007669"/>
    <property type="project" value="InterPro"/>
</dbReference>
<dbReference type="GO" id="GO:0008483">
    <property type="term" value="F:transaminase activity"/>
    <property type="evidence" value="ECO:0007669"/>
    <property type="project" value="UniProtKB-KW"/>
</dbReference>
<keyword evidence="4 7" id="KW-0808">Transferase</keyword>
<dbReference type="InterPro" id="IPR015421">
    <property type="entry name" value="PyrdxlP-dep_Trfase_major"/>
</dbReference>
<dbReference type="PRINTS" id="PR00753">
    <property type="entry name" value="ACCSYNTHASE"/>
</dbReference>
<evidence type="ECO:0000256" key="4">
    <source>
        <dbReference type="ARBA" id="ARBA00022679"/>
    </source>
</evidence>
<dbReference type="PROSITE" id="PS00105">
    <property type="entry name" value="AA_TRANSFER_CLASS_1"/>
    <property type="match status" value="1"/>
</dbReference>
<dbReference type="GO" id="GO:0006520">
    <property type="term" value="P:amino acid metabolic process"/>
    <property type="evidence" value="ECO:0007669"/>
    <property type="project" value="InterPro"/>
</dbReference>
<dbReference type="Pfam" id="PF00155">
    <property type="entry name" value="Aminotran_1_2"/>
    <property type="match status" value="1"/>
</dbReference>
<accession>T0ZLG4</accession>
<evidence type="ECO:0000256" key="3">
    <source>
        <dbReference type="ARBA" id="ARBA00022576"/>
    </source>
</evidence>
<organism evidence="7">
    <name type="scientific">mine drainage metagenome</name>
    <dbReference type="NCBI Taxonomy" id="410659"/>
    <lineage>
        <taxon>unclassified sequences</taxon>
        <taxon>metagenomes</taxon>
        <taxon>ecological metagenomes</taxon>
    </lineage>
</organism>
<dbReference type="PANTHER" id="PTHR46383">
    <property type="entry name" value="ASPARTATE AMINOTRANSFERASE"/>
    <property type="match status" value="1"/>
</dbReference>
<proteinExistence type="inferred from homology"/>
<sequence length="377" mass="40827">MVAHRAREVDISGIRRMFEAAPPTAINLGLGEPNFEPPGAVLDAYCHAVRNGGNHYGPSAGLPALRQKISERYRARAPETSRDNVIITAGGSEALMATAFALYDPGDEILVPDPGFVLYAPHARLLGAEPVAYGLDEKRAFLPDVGSIERLVTARTRAIVINSPSNPTGAVLPEKTVEEIIALAERHNLHIVSDEVYDQIVYDRPVTSFWGRTDRVVVVNSFSKTLAATGWRIGFLVAPRALAVEINKMHYHIMACASTPAQSAVLAGLEGGLSSTRTMTREFRARRAIVLRELARCPGMTCVPPAGAFYAFPRFSWPETATEAAQALLSRGLITTPGDAFGSRGAKHLRISFAASRTDLTRGLAILREYAQEAKRA</sequence>
<comment type="similarity">
    <text evidence="2">Belongs to the class-I pyridoxal-phosphate-dependent aminotransferase family.</text>
</comment>
<dbReference type="SUPFAM" id="SSF53383">
    <property type="entry name" value="PLP-dependent transferases"/>
    <property type="match status" value="1"/>
</dbReference>
<comment type="cofactor">
    <cofactor evidence="1">
        <name>pyridoxal 5'-phosphate</name>
        <dbReference type="ChEBI" id="CHEBI:597326"/>
    </cofactor>
</comment>